<keyword evidence="1" id="KW-0812">Transmembrane</keyword>
<dbReference type="Proteomes" id="UP000799421">
    <property type="component" value="Unassembled WGS sequence"/>
</dbReference>
<accession>A0A6A7C8A8</accession>
<keyword evidence="3" id="KW-1185">Reference proteome</keyword>
<keyword evidence="1" id="KW-1133">Transmembrane helix</keyword>
<evidence type="ECO:0000313" key="3">
    <source>
        <dbReference type="Proteomes" id="UP000799421"/>
    </source>
</evidence>
<reference evidence="2" key="1">
    <citation type="journal article" date="2020" name="Stud. Mycol.">
        <title>101 Dothideomycetes genomes: a test case for predicting lifestyles and emergence of pathogens.</title>
        <authorList>
            <person name="Haridas S."/>
            <person name="Albert R."/>
            <person name="Binder M."/>
            <person name="Bloem J."/>
            <person name="Labutti K."/>
            <person name="Salamov A."/>
            <person name="Andreopoulos B."/>
            <person name="Baker S."/>
            <person name="Barry K."/>
            <person name="Bills G."/>
            <person name="Bluhm B."/>
            <person name="Cannon C."/>
            <person name="Castanera R."/>
            <person name="Culley D."/>
            <person name="Daum C."/>
            <person name="Ezra D."/>
            <person name="Gonzalez J."/>
            <person name="Henrissat B."/>
            <person name="Kuo A."/>
            <person name="Liang C."/>
            <person name="Lipzen A."/>
            <person name="Lutzoni F."/>
            <person name="Magnuson J."/>
            <person name="Mondo S."/>
            <person name="Nolan M."/>
            <person name="Ohm R."/>
            <person name="Pangilinan J."/>
            <person name="Park H.-J."/>
            <person name="Ramirez L."/>
            <person name="Alfaro M."/>
            <person name="Sun H."/>
            <person name="Tritt A."/>
            <person name="Yoshinaga Y."/>
            <person name="Zwiers L.-H."/>
            <person name="Turgeon B."/>
            <person name="Goodwin S."/>
            <person name="Spatafora J."/>
            <person name="Crous P."/>
            <person name="Grigoriev I."/>
        </authorList>
    </citation>
    <scope>NUCLEOTIDE SEQUENCE</scope>
    <source>
        <strain evidence="2">CBS 480.64</strain>
    </source>
</reference>
<dbReference type="AlphaFoldDB" id="A0A6A7C8A8"/>
<evidence type="ECO:0000256" key="1">
    <source>
        <dbReference type="SAM" id="Phobius"/>
    </source>
</evidence>
<keyword evidence="1" id="KW-0472">Membrane</keyword>
<evidence type="ECO:0000313" key="2">
    <source>
        <dbReference type="EMBL" id="KAF2863482.1"/>
    </source>
</evidence>
<gene>
    <name evidence="2" type="ORF">K470DRAFT_127094</name>
</gene>
<name>A0A6A7C8A8_9PEZI</name>
<feature type="transmembrane region" description="Helical" evidence="1">
    <location>
        <begin position="79"/>
        <end position="101"/>
    </location>
</feature>
<proteinExistence type="predicted"/>
<organism evidence="2 3">
    <name type="scientific">Piedraia hortae CBS 480.64</name>
    <dbReference type="NCBI Taxonomy" id="1314780"/>
    <lineage>
        <taxon>Eukaryota</taxon>
        <taxon>Fungi</taxon>
        <taxon>Dikarya</taxon>
        <taxon>Ascomycota</taxon>
        <taxon>Pezizomycotina</taxon>
        <taxon>Dothideomycetes</taxon>
        <taxon>Dothideomycetidae</taxon>
        <taxon>Capnodiales</taxon>
        <taxon>Piedraiaceae</taxon>
        <taxon>Piedraia</taxon>
    </lineage>
</organism>
<dbReference type="EMBL" id="MU005961">
    <property type="protein sequence ID" value="KAF2863482.1"/>
    <property type="molecule type" value="Genomic_DNA"/>
</dbReference>
<protein>
    <submittedName>
        <fullName evidence="2">Uncharacterized protein</fullName>
    </submittedName>
</protein>
<sequence>MIQLGKVVFTHAIASSDFLRCSRGRRDYVKVSNRQQAILELRRAGKEWVTNANASGGVRGCRTNFQLEDMFIARRVRSIRFWGGAVHLTNLLIGFNVLGALKWATGQLLE</sequence>